<feature type="transmembrane region" description="Helical" evidence="2">
    <location>
        <begin position="381"/>
        <end position="406"/>
    </location>
</feature>
<keyword evidence="2" id="KW-0812">Transmembrane</keyword>
<dbReference type="GO" id="GO:0042925">
    <property type="term" value="F:benzoate transmembrane transporter activity"/>
    <property type="evidence" value="ECO:0007669"/>
    <property type="project" value="InterPro"/>
</dbReference>
<dbReference type="PANTHER" id="PTHR30199:SF0">
    <property type="entry name" value="INNER MEMBRANE PROTEIN YDCO"/>
    <property type="match status" value="1"/>
</dbReference>
<keyword evidence="2" id="KW-1133">Transmembrane helix</keyword>
<feature type="transmembrane region" description="Helical" evidence="2">
    <location>
        <begin position="279"/>
        <end position="309"/>
    </location>
</feature>
<dbReference type="GO" id="GO:0005886">
    <property type="term" value="C:plasma membrane"/>
    <property type="evidence" value="ECO:0007669"/>
    <property type="project" value="TreeGrafter"/>
</dbReference>
<feature type="transmembrane region" description="Helical" evidence="2">
    <location>
        <begin position="39"/>
        <end position="62"/>
    </location>
</feature>
<sequence length="457" mass="45073">MRGLPGDLARARIEGVPVATAAPGKTAESTDAGLGGGGAWRAVTAGVIAAFVGFASSFAVVLEGLAKVGATHAQAASGLMALLVTMGICAIFLSLRSRLPISIAWSTPGAALLAGSAVPHGGFPVAVGAFLVTGVLIVASGLWQPLGRWVSAIPAPLANAMLAGILLPLCLAPAQAVKSDPAIGLAVVLTWAVVGSVRKLYAVPAAVVVAVVLIATTTHIKTDTLGPMWPHPVAVAPHFTVAAVVGIALPLYVVTMASQNIPGIAVLGANGYHPRPGPLFGWTGVFSLLSAPFGGHAVNLAAITAALCAGEEAGPDRSRRYRAAATAGGVYILLGLAASAAVALVDAAPPHIIEAVAGLALLGALAGSLTAAMADPGQREAAVVTVVVTVSGVTFFGVSGAFWGLLAGGALYGVRHWQSRRAAAVAPAGVPAQQQGAGPAGPAAAGPASDPPEPDRS</sequence>
<reference evidence="3" key="1">
    <citation type="submission" date="2021-06" db="EMBL/GenBank/DDBJ databases">
        <authorList>
            <person name="Arsene-Ploetze F."/>
        </authorList>
    </citation>
    <scope>NUCLEOTIDE SEQUENCE</scope>
    <source>
        <strain evidence="3">SBRY1</strain>
    </source>
</reference>
<dbReference type="PANTHER" id="PTHR30199">
    <property type="entry name" value="MFS FAMILY TRANSPORTER, PREDICTED SUBSTRATE BENZOATE"/>
    <property type="match status" value="1"/>
</dbReference>
<feature type="compositionally biased region" description="Low complexity" evidence="1">
    <location>
        <begin position="425"/>
        <end position="448"/>
    </location>
</feature>
<feature type="transmembrane region" description="Helical" evidence="2">
    <location>
        <begin position="200"/>
        <end position="220"/>
    </location>
</feature>
<name>A0A9W4H373_9ACTN</name>
<feature type="transmembrane region" description="Helical" evidence="2">
    <location>
        <begin position="351"/>
        <end position="374"/>
    </location>
</feature>
<feature type="transmembrane region" description="Helical" evidence="2">
    <location>
        <begin position="232"/>
        <end position="253"/>
    </location>
</feature>
<dbReference type="Proteomes" id="UP001153328">
    <property type="component" value="Unassembled WGS sequence"/>
</dbReference>
<evidence type="ECO:0000313" key="3">
    <source>
        <dbReference type="EMBL" id="CAG7647119.1"/>
    </source>
</evidence>
<feature type="transmembrane region" description="Helical" evidence="2">
    <location>
        <begin position="149"/>
        <end position="169"/>
    </location>
</feature>
<dbReference type="Pfam" id="PF03594">
    <property type="entry name" value="BenE"/>
    <property type="match status" value="1"/>
</dbReference>
<feature type="transmembrane region" description="Helical" evidence="2">
    <location>
        <begin position="125"/>
        <end position="143"/>
    </location>
</feature>
<feature type="transmembrane region" description="Helical" evidence="2">
    <location>
        <begin position="176"/>
        <end position="194"/>
    </location>
</feature>
<keyword evidence="2" id="KW-0472">Membrane</keyword>
<evidence type="ECO:0000256" key="1">
    <source>
        <dbReference type="SAM" id="MobiDB-lite"/>
    </source>
</evidence>
<accession>A0A9W4H373</accession>
<keyword evidence="4" id="KW-1185">Reference proteome</keyword>
<gene>
    <name evidence="3" type="primary">ydcO</name>
    <name evidence="3" type="ORF">SBRY_40589</name>
</gene>
<feature type="region of interest" description="Disordered" evidence="1">
    <location>
        <begin position="425"/>
        <end position="457"/>
    </location>
</feature>
<feature type="transmembrane region" description="Helical" evidence="2">
    <location>
        <begin position="74"/>
        <end position="93"/>
    </location>
</feature>
<proteinExistence type="predicted"/>
<protein>
    <submittedName>
        <fullName evidence="3">Inner membrane protein YdcO</fullName>
    </submittedName>
</protein>
<organism evidence="3 4">
    <name type="scientific">Actinacidiphila bryophytorum</name>
    <dbReference type="NCBI Taxonomy" id="1436133"/>
    <lineage>
        <taxon>Bacteria</taxon>
        <taxon>Bacillati</taxon>
        <taxon>Actinomycetota</taxon>
        <taxon>Actinomycetes</taxon>
        <taxon>Kitasatosporales</taxon>
        <taxon>Streptomycetaceae</taxon>
        <taxon>Actinacidiphila</taxon>
    </lineage>
</organism>
<dbReference type="EMBL" id="CAJVAX010000018">
    <property type="protein sequence ID" value="CAG7647119.1"/>
    <property type="molecule type" value="Genomic_DNA"/>
</dbReference>
<dbReference type="InterPro" id="IPR004711">
    <property type="entry name" value="Benzoate_Transporter"/>
</dbReference>
<evidence type="ECO:0000313" key="4">
    <source>
        <dbReference type="Proteomes" id="UP001153328"/>
    </source>
</evidence>
<feature type="transmembrane region" description="Helical" evidence="2">
    <location>
        <begin position="321"/>
        <end position="345"/>
    </location>
</feature>
<dbReference type="NCBIfam" id="TIGR00843">
    <property type="entry name" value="benE"/>
    <property type="match status" value="1"/>
</dbReference>
<comment type="caution">
    <text evidence="3">The sequence shown here is derived from an EMBL/GenBank/DDBJ whole genome shotgun (WGS) entry which is preliminary data.</text>
</comment>
<evidence type="ECO:0000256" key="2">
    <source>
        <dbReference type="SAM" id="Phobius"/>
    </source>
</evidence>
<dbReference type="AlphaFoldDB" id="A0A9W4H373"/>